<protein>
    <submittedName>
        <fullName evidence="3">Uncharacterized protein</fullName>
    </submittedName>
</protein>
<dbReference type="PROSITE" id="PS51375">
    <property type="entry name" value="PPR"/>
    <property type="match status" value="1"/>
</dbReference>
<comment type="caution">
    <text evidence="3">The sequence shown here is derived from an EMBL/GenBank/DDBJ whole genome shotgun (WGS) entry which is preliminary data.</text>
</comment>
<feature type="region of interest" description="Disordered" evidence="2">
    <location>
        <begin position="255"/>
        <end position="279"/>
    </location>
</feature>
<dbReference type="InterPro" id="IPR002885">
    <property type="entry name" value="PPR_rpt"/>
</dbReference>
<dbReference type="Gene3D" id="3.40.50.11980">
    <property type="match status" value="1"/>
</dbReference>
<dbReference type="GO" id="GO:0001682">
    <property type="term" value="P:tRNA 5'-leader removal"/>
    <property type="evidence" value="ECO:0007669"/>
    <property type="project" value="TreeGrafter"/>
</dbReference>
<dbReference type="AlphaFoldDB" id="A0AAD3H0H7"/>
<dbReference type="PANTHER" id="PTHR13547">
    <property type="match status" value="1"/>
</dbReference>
<evidence type="ECO:0000313" key="4">
    <source>
        <dbReference type="Proteomes" id="UP001054902"/>
    </source>
</evidence>
<reference evidence="3 4" key="1">
    <citation type="journal article" date="2021" name="Sci. Rep.">
        <title>The genome of the diatom Chaetoceros tenuissimus carries an ancient integrated fragment of an extant virus.</title>
        <authorList>
            <person name="Hongo Y."/>
            <person name="Kimura K."/>
            <person name="Takaki Y."/>
            <person name="Yoshida Y."/>
            <person name="Baba S."/>
            <person name="Kobayashi G."/>
            <person name="Nagasaki K."/>
            <person name="Hano T."/>
            <person name="Tomaru Y."/>
        </authorList>
    </citation>
    <scope>NUCLEOTIDE SEQUENCE [LARGE SCALE GENOMIC DNA]</scope>
    <source>
        <strain evidence="3 4">NIES-3715</strain>
    </source>
</reference>
<dbReference type="InterPro" id="IPR011990">
    <property type="entry name" value="TPR-like_helical_dom_sf"/>
</dbReference>
<feature type="compositionally biased region" description="Basic and acidic residues" evidence="2">
    <location>
        <begin position="131"/>
        <end position="142"/>
    </location>
</feature>
<accession>A0AAD3H0H7</accession>
<evidence type="ECO:0000256" key="2">
    <source>
        <dbReference type="SAM" id="MobiDB-lite"/>
    </source>
</evidence>
<name>A0AAD3H0H7_9STRA</name>
<dbReference type="PANTHER" id="PTHR13547:SF1">
    <property type="entry name" value="MITOCHONDRIAL RIBONUCLEASE P CATALYTIC SUBUNIT"/>
    <property type="match status" value="1"/>
</dbReference>
<dbReference type="EMBL" id="BLLK01000022">
    <property type="protein sequence ID" value="GFH46127.1"/>
    <property type="molecule type" value="Genomic_DNA"/>
</dbReference>
<dbReference type="Proteomes" id="UP001054902">
    <property type="component" value="Unassembled WGS sequence"/>
</dbReference>
<feature type="region of interest" description="Disordered" evidence="2">
    <location>
        <begin position="131"/>
        <end position="151"/>
    </location>
</feature>
<keyword evidence="4" id="KW-1185">Reference proteome</keyword>
<proteinExistence type="predicted"/>
<sequence>MIQLSSFLRKNACNNWKVGRKIGKKHGLFKYVASFSSDIRNKNAENLRAMRSGQKLKTNKDGIDYRYRSGSASSLKEQLNKPISEYWGEDVISGEKKRQAMKKKNNTVEVVPSAAKFVSFFDEVDTRMETSRKNRLSDRFESRSSASDSTSAAKKNPLFDLLNKDSREDKRKSIFDAFPLNIKEPNPLAYDKKMFRHYQQAMTEVLESDKFRRAHTRKPIKDDILNPIIEWLVKDEQSLEYKYEAMDDAISKGINIDDTTLTGNPDNDDMGRKKKKKRRRKALRDEVFCEGSEFHKFHSQLMKQRIEFMESTGLSAEQMDIAERAINSLASNCAKSSNSLPLSIVWEKIKESGFILSNDTLNVLLYVSGTLTHGLFSSSINSGFSSNGRKKHMSAVMSILGTDEKQSEEQEEEKEKEIIDFPTEVAYFHDLLYNPTEKSVSLRVKRLVSKGDAVGAEKLLDAFPSTDEARLRTYLPVLRLYCDQGNITCALKLFRRMRDSQLVFLEPENYVLLLSTLAENGCFKTDANPIDGIEGLGYKNNRGPELFDELAGEMAEDVLEISAASARRLYNALATGLDGENFTNEVKPINTLAGVSTNNEEAAESDLILSRVSVDKKTALCPRSSVKLRLIKLEKDQQQQLHKGLMDLSENQYEEFARHHGRTMTPQDKSYAANMLCEFSSWLDTRKGELFTAIVDGANVAYFMQNFAQGKFNYYQLQFVVDALEKSKENPLVILPYKYCNNSFGIKMGNNFIRQVLSREEKDIINNLNKKGQLYRVPSNCLDDYYWMVASVSNQTTSRQGRDLDVPTGNKEGRWPGARPMLITNDQMRDHKLELLEPRLFRRWTSCFIVNYSFTAFVDKDSLNREISFSAADFFSREIQSNQSSNGTVWHFPVSDWELDDRFCVKIPK</sequence>
<feature type="repeat" description="PPR" evidence="1">
    <location>
        <begin position="470"/>
        <end position="504"/>
    </location>
</feature>
<evidence type="ECO:0000256" key="1">
    <source>
        <dbReference type="PROSITE-ProRule" id="PRU00708"/>
    </source>
</evidence>
<evidence type="ECO:0000313" key="3">
    <source>
        <dbReference type="EMBL" id="GFH46127.1"/>
    </source>
</evidence>
<dbReference type="GO" id="GO:0004526">
    <property type="term" value="F:ribonuclease P activity"/>
    <property type="evidence" value="ECO:0007669"/>
    <property type="project" value="TreeGrafter"/>
</dbReference>
<dbReference type="Gene3D" id="1.25.40.10">
    <property type="entry name" value="Tetratricopeptide repeat domain"/>
    <property type="match status" value="1"/>
</dbReference>
<gene>
    <name evidence="3" type="ORF">CTEN210_02601</name>
</gene>
<organism evidence="3 4">
    <name type="scientific">Chaetoceros tenuissimus</name>
    <dbReference type="NCBI Taxonomy" id="426638"/>
    <lineage>
        <taxon>Eukaryota</taxon>
        <taxon>Sar</taxon>
        <taxon>Stramenopiles</taxon>
        <taxon>Ochrophyta</taxon>
        <taxon>Bacillariophyta</taxon>
        <taxon>Coscinodiscophyceae</taxon>
        <taxon>Chaetocerotophycidae</taxon>
        <taxon>Chaetocerotales</taxon>
        <taxon>Chaetocerotaceae</taxon>
        <taxon>Chaetoceros</taxon>
    </lineage>
</organism>